<keyword evidence="1" id="KW-1133">Transmembrane helix</keyword>
<reference evidence="2 3" key="1">
    <citation type="journal article" date="2024" name="BMC Biol.">
        <title>Comparative genomics of Ascetosporea gives new insight into the evolutionary basis for animal parasitism in Rhizaria.</title>
        <authorList>
            <person name="Hiltunen Thoren M."/>
            <person name="Onut-Brannstrom I."/>
            <person name="Alfjorden A."/>
            <person name="Peckova H."/>
            <person name="Swords F."/>
            <person name="Hooper C."/>
            <person name="Holzer A.S."/>
            <person name="Bass D."/>
            <person name="Burki F."/>
        </authorList>
    </citation>
    <scope>NUCLEOTIDE SEQUENCE [LARGE SCALE GENOMIC DNA]</scope>
    <source>
        <strain evidence="2">20-A016</strain>
    </source>
</reference>
<accession>A0ABV2API4</accession>
<sequence length="246" mass="28233">MSQVALNSQMQLAANEVPHEKAVKKQRRMSLFKRGYTRVMGAITRLSERTKRQRQKMVAMLVLCIFWLFFNLASTASQTWANGKAIRDSAVVDFRLGLFSFHFADCKIYKENTCINTYYIMPALCDARCPNEAIRYAFGVLSLCTASGLLSILAISIFLHVLITRKRLKGREKLAVQVSVYTGFLLNLLIVVLYGVLVYMPLNRRTELRYIFKSIEIEHFGVGWYMALATLLFTIPQLVTLMFFKI</sequence>
<feature type="transmembrane region" description="Helical" evidence="1">
    <location>
        <begin position="136"/>
        <end position="162"/>
    </location>
</feature>
<keyword evidence="1" id="KW-0812">Transmembrane</keyword>
<protein>
    <submittedName>
        <fullName evidence="2">Uncharacterized protein</fullName>
    </submittedName>
</protein>
<name>A0ABV2API4_9EUKA</name>
<feature type="transmembrane region" description="Helical" evidence="1">
    <location>
        <begin position="57"/>
        <end position="74"/>
    </location>
</feature>
<feature type="transmembrane region" description="Helical" evidence="1">
    <location>
        <begin position="222"/>
        <end position="244"/>
    </location>
</feature>
<comment type="caution">
    <text evidence="2">The sequence shown here is derived from an EMBL/GenBank/DDBJ whole genome shotgun (WGS) entry which is preliminary data.</text>
</comment>
<proteinExistence type="predicted"/>
<dbReference type="EMBL" id="JBDODL010001513">
    <property type="protein sequence ID" value="MES1921587.1"/>
    <property type="molecule type" value="Genomic_DNA"/>
</dbReference>
<feature type="transmembrane region" description="Helical" evidence="1">
    <location>
        <begin position="174"/>
        <end position="202"/>
    </location>
</feature>
<organism evidence="2 3">
    <name type="scientific">Bonamia ostreae</name>
    <dbReference type="NCBI Taxonomy" id="126728"/>
    <lineage>
        <taxon>Eukaryota</taxon>
        <taxon>Sar</taxon>
        <taxon>Rhizaria</taxon>
        <taxon>Endomyxa</taxon>
        <taxon>Ascetosporea</taxon>
        <taxon>Haplosporida</taxon>
        <taxon>Bonamia</taxon>
    </lineage>
</organism>
<gene>
    <name evidence="2" type="ORF">MHBO_003119</name>
</gene>
<keyword evidence="3" id="KW-1185">Reference proteome</keyword>
<dbReference type="Proteomes" id="UP001439008">
    <property type="component" value="Unassembled WGS sequence"/>
</dbReference>
<keyword evidence="1" id="KW-0472">Membrane</keyword>
<evidence type="ECO:0000313" key="2">
    <source>
        <dbReference type="EMBL" id="MES1921587.1"/>
    </source>
</evidence>
<evidence type="ECO:0000313" key="3">
    <source>
        <dbReference type="Proteomes" id="UP001439008"/>
    </source>
</evidence>
<evidence type="ECO:0000256" key="1">
    <source>
        <dbReference type="SAM" id="Phobius"/>
    </source>
</evidence>